<evidence type="ECO:0000256" key="3">
    <source>
        <dbReference type="ARBA" id="ARBA00020568"/>
    </source>
</evidence>
<evidence type="ECO:0000256" key="1">
    <source>
        <dbReference type="ARBA" id="ARBA00004138"/>
    </source>
</evidence>
<dbReference type="GO" id="GO:1905515">
    <property type="term" value="P:non-motile cilium assembly"/>
    <property type="evidence" value="ECO:0007669"/>
    <property type="project" value="TreeGrafter"/>
</dbReference>
<evidence type="ECO:0000256" key="4">
    <source>
        <dbReference type="ARBA" id="ARBA00023069"/>
    </source>
</evidence>
<keyword evidence="9" id="KW-1185">Reference proteome</keyword>
<gene>
    <name evidence="8" type="ORF">PBY51_021937</name>
</gene>
<keyword evidence="4" id="KW-0969">Cilium</keyword>
<comment type="similarity">
    <text evidence="2">Belongs to the IFT57 family.</text>
</comment>
<evidence type="ECO:0000256" key="5">
    <source>
        <dbReference type="ARBA" id="ARBA00023273"/>
    </source>
</evidence>
<reference evidence="8 9" key="1">
    <citation type="journal article" date="2023" name="Genes (Basel)">
        <title>Chromosome-Level Genome Assembly and Circadian Gene Repertoire of the Patagonia Blennie Eleginops maclovinus-The Closest Ancestral Proxy of Antarctic Cryonotothenioids.</title>
        <authorList>
            <person name="Cheng C.C."/>
            <person name="Rivera-Colon A.G."/>
            <person name="Minhas B.F."/>
            <person name="Wilson L."/>
            <person name="Rayamajhi N."/>
            <person name="Vargas-Chacoff L."/>
            <person name="Catchen J.M."/>
        </authorList>
    </citation>
    <scope>NUCLEOTIDE SEQUENCE [LARGE SCALE GENOMIC DNA]</scope>
    <source>
        <strain evidence="8">JMC-PN-2008</strain>
    </source>
</reference>
<dbReference type="GO" id="GO:0030992">
    <property type="term" value="C:intraciliary transport particle B"/>
    <property type="evidence" value="ECO:0007669"/>
    <property type="project" value="TreeGrafter"/>
</dbReference>
<dbReference type="Pfam" id="PF10498">
    <property type="entry name" value="IFT57"/>
    <property type="match status" value="1"/>
</dbReference>
<keyword evidence="5" id="KW-0966">Cell projection</keyword>
<dbReference type="Proteomes" id="UP001346869">
    <property type="component" value="Unassembled WGS sequence"/>
</dbReference>
<sequence>MRLADLSIKQQTPPVSRQGADCRLNKHTPPSLPAAPRGWGLEHLIQEYRSAQAKLSQAKERYQQASGGVTERTRVLAEISEELEKVKQEMEEKGSSMSDGGEADD</sequence>
<dbReference type="PANTHER" id="PTHR16011">
    <property type="entry name" value="IFT57/HIPPI"/>
    <property type="match status" value="1"/>
</dbReference>
<dbReference type="PANTHER" id="PTHR16011:SF0">
    <property type="entry name" value="INTRAFLAGELLAR TRANSPORT PROTEIN 57 HOMOLOG"/>
    <property type="match status" value="1"/>
</dbReference>
<evidence type="ECO:0000256" key="7">
    <source>
        <dbReference type="SAM" id="MobiDB-lite"/>
    </source>
</evidence>
<feature type="region of interest" description="Disordered" evidence="7">
    <location>
        <begin position="1"/>
        <end position="37"/>
    </location>
</feature>
<evidence type="ECO:0000256" key="6">
    <source>
        <dbReference type="SAM" id="Coils"/>
    </source>
</evidence>
<dbReference type="GO" id="GO:0005794">
    <property type="term" value="C:Golgi apparatus"/>
    <property type="evidence" value="ECO:0007669"/>
    <property type="project" value="TreeGrafter"/>
</dbReference>
<dbReference type="GO" id="GO:0005929">
    <property type="term" value="C:cilium"/>
    <property type="evidence" value="ECO:0007669"/>
    <property type="project" value="UniProtKB-SubCell"/>
</dbReference>
<protein>
    <recommendedName>
        <fullName evidence="3">Intraflagellar transport protein 57 homolog</fullName>
    </recommendedName>
</protein>
<feature type="coiled-coil region" evidence="6">
    <location>
        <begin position="41"/>
        <end position="96"/>
    </location>
</feature>
<evidence type="ECO:0000313" key="8">
    <source>
        <dbReference type="EMBL" id="KAK5860462.1"/>
    </source>
</evidence>
<comment type="caution">
    <text evidence="8">The sequence shown here is derived from an EMBL/GenBank/DDBJ whole genome shotgun (WGS) entry which is preliminary data.</text>
</comment>
<comment type="subcellular location">
    <subcellularLocation>
        <location evidence="1">Cell projection</location>
        <location evidence="1">Cilium</location>
    </subcellularLocation>
</comment>
<reference evidence="8 9" key="2">
    <citation type="journal article" date="2023" name="Mol. Biol. Evol.">
        <title>Genomics of Secondarily Temperate Adaptation in the Only Non-Antarctic Icefish.</title>
        <authorList>
            <person name="Rivera-Colon A.G."/>
            <person name="Rayamajhi N."/>
            <person name="Minhas B.F."/>
            <person name="Madrigal G."/>
            <person name="Bilyk K.T."/>
            <person name="Yoon V."/>
            <person name="Hune M."/>
            <person name="Gregory S."/>
            <person name="Cheng C.H.C."/>
            <person name="Catchen J.M."/>
        </authorList>
    </citation>
    <scope>NUCLEOTIDE SEQUENCE [LARGE SCALE GENOMIC DNA]</scope>
    <source>
        <tissue evidence="8">Blood</tissue>
    </source>
</reference>
<evidence type="ECO:0000313" key="9">
    <source>
        <dbReference type="Proteomes" id="UP001346869"/>
    </source>
</evidence>
<keyword evidence="6" id="KW-0175">Coiled coil</keyword>
<evidence type="ECO:0000256" key="2">
    <source>
        <dbReference type="ARBA" id="ARBA00009415"/>
    </source>
</evidence>
<accession>A0AAN7XFP9</accession>
<proteinExistence type="inferred from homology"/>
<dbReference type="AlphaFoldDB" id="A0AAN7XFP9"/>
<dbReference type="EMBL" id="JAUZQC010000014">
    <property type="protein sequence ID" value="KAK5860462.1"/>
    <property type="molecule type" value="Genomic_DNA"/>
</dbReference>
<dbReference type="GO" id="GO:0042073">
    <property type="term" value="P:intraciliary transport"/>
    <property type="evidence" value="ECO:0007669"/>
    <property type="project" value="TreeGrafter"/>
</dbReference>
<dbReference type="GO" id="GO:0005815">
    <property type="term" value="C:microtubule organizing center"/>
    <property type="evidence" value="ECO:0007669"/>
    <property type="project" value="TreeGrafter"/>
</dbReference>
<name>A0AAN7XFP9_ELEMC</name>
<dbReference type="InterPro" id="IPR019530">
    <property type="entry name" value="Intra-flagellar_transport_57"/>
</dbReference>
<organism evidence="8 9">
    <name type="scientific">Eleginops maclovinus</name>
    <name type="common">Patagonian blennie</name>
    <name type="synonym">Eleginus maclovinus</name>
    <dbReference type="NCBI Taxonomy" id="56733"/>
    <lineage>
        <taxon>Eukaryota</taxon>
        <taxon>Metazoa</taxon>
        <taxon>Chordata</taxon>
        <taxon>Craniata</taxon>
        <taxon>Vertebrata</taxon>
        <taxon>Euteleostomi</taxon>
        <taxon>Actinopterygii</taxon>
        <taxon>Neopterygii</taxon>
        <taxon>Teleostei</taxon>
        <taxon>Neoteleostei</taxon>
        <taxon>Acanthomorphata</taxon>
        <taxon>Eupercaria</taxon>
        <taxon>Perciformes</taxon>
        <taxon>Notothenioidei</taxon>
        <taxon>Eleginopidae</taxon>
        <taxon>Eleginops</taxon>
    </lineage>
</organism>